<evidence type="ECO:0000256" key="2">
    <source>
        <dbReference type="ARBA" id="ARBA00022840"/>
    </source>
</evidence>
<dbReference type="InterPro" id="IPR003593">
    <property type="entry name" value="AAA+_ATPase"/>
</dbReference>
<dbReference type="SMART" id="SM00448">
    <property type="entry name" value="REC"/>
    <property type="match status" value="1"/>
</dbReference>
<keyword evidence="5" id="KW-0804">Transcription</keyword>
<dbReference type="PRINTS" id="PR01590">
    <property type="entry name" value="HTHFIS"/>
</dbReference>
<dbReference type="Gene3D" id="3.40.50.2300">
    <property type="match status" value="1"/>
</dbReference>
<evidence type="ECO:0000256" key="1">
    <source>
        <dbReference type="ARBA" id="ARBA00022741"/>
    </source>
</evidence>
<dbReference type="InterPro" id="IPR002197">
    <property type="entry name" value="HTH_Fis"/>
</dbReference>
<keyword evidence="1" id="KW-0547">Nucleotide-binding</keyword>
<dbReference type="InterPro" id="IPR025944">
    <property type="entry name" value="Sigma_54_int_dom_CS"/>
</dbReference>
<feature type="domain" description="Response regulatory" evidence="8">
    <location>
        <begin position="8"/>
        <end position="127"/>
    </location>
</feature>
<dbReference type="InterPro" id="IPR058031">
    <property type="entry name" value="AAA_lid_NorR"/>
</dbReference>
<dbReference type="Proteomes" id="UP000218267">
    <property type="component" value="Chromosome"/>
</dbReference>
<feature type="modified residue" description="4-aspartylphosphate" evidence="6">
    <location>
        <position position="57"/>
    </location>
</feature>
<evidence type="ECO:0000313" key="9">
    <source>
        <dbReference type="EMBL" id="BAX79370.1"/>
    </source>
</evidence>
<evidence type="ECO:0000313" key="10">
    <source>
        <dbReference type="Proteomes" id="UP000218267"/>
    </source>
</evidence>
<accession>A0A1Y1CGF8</accession>
<dbReference type="Pfam" id="PF00158">
    <property type="entry name" value="Sigma54_activat"/>
    <property type="match status" value="1"/>
</dbReference>
<dbReference type="SUPFAM" id="SSF52540">
    <property type="entry name" value="P-loop containing nucleoside triphosphate hydrolases"/>
    <property type="match status" value="1"/>
</dbReference>
<dbReference type="PROSITE" id="PS00688">
    <property type="entry name" value="SIGMA54_INTERACT_3"/>
    <property type="match status" value="1"/>
</dbReference>
<evidence type="ECO:0000259" key="8">
    <source>
        <dbReference type="PROSITE" id="PS50110"/>
    </source>
</evidence>
<dbReference type="PROSITE" id="PS00676">
    <property type="entry name" value="SIGMA54_INTERACT_2"/>
    <property type="match status" value="1"/>
</dbReference>
<name>A0A1Y1CGF8_9BACT</name>
<dbReference type="SMART" id="SM00382">
    <property type="entry name" value="AAA"/>
    <property type="match status" value="1"/>
</dbReference>
<dbReference type="InterPro" id="IPR025943">
    <property type="entry name" value="Sigma_54_int_dom_ATP-bd_2"/>
</dbReference>
<dbReference type="CDD" id="cd00009">
    <property type="entry name" value="AAA"/>
    <property type="match status" value="1"/>
</dbReference>
<dbReference type="GO" id="GO:0043565">
    <property type="term" value="F:sequence-specific DNA binding"/>
    <property type="evidence" value="ECO:0007669"/>
    <property type="project" value="InterPro"/>
</dbReference>
<dbReference type="PANTHER" id="PTHR32071:SF113">
    <property type="entry name" value="ALGINATE BIOSYNTHESIS TRANSCRIPTIONAL REGULATORY PROTEIN ALGB"/>
    <property type="match status" value="1"/>
</dbReference>
<reference evidence="9 10" key="1">
    <citation type="journal article" date="2018" name="Mar. Genomics">
        <title>Complete genome sequence of Marinifilaceae bacterium strain SPP2, isolated from the Antarctic marine sediment.</title>
        <authorList>
            <person name="Watanabe M."/>
            <person name="Kojima H."/>
            <person name="Fukui M."/>
        </authorList>
    </citation>
    <scope>NUCLEOTIDE SEQUENCE [LARGE SCALE GENOMIC DNA]</scope>
    <source>
        <strain evidence="9 10">SPP2</strain>
    </source>
</reference>
<dbReference type="GO" id="GO:0006355">
    <property type="term" value="P:regulation of DNA-templated transcription"/>
    <property type="evidence" value="ECO:0007669"/>
    <property type="project" value="InterPro"/>
</dbReference>
<keyword evidence="10" id="KW-1185">Reference proteome</keyword>
<dbReference type="AlphaFoldDB" id="A0A1Y1CGF8"/>
<dbReference type="InterPro" id="IPR011006">
    <property type="entry name" value="CheY-like_superfamily"/>
</dbReference>
<dbReference type="PANTHER" id="PTHR32071">
    <property type="entry name" value="TRANSCRIPTIONAL REGULATORY PROTEIN"/>
    <property type="match status" value="1"/>
</dbReference>
<evidence type="ECO:0000259" key="7">
    <source>
        <dbReference type="PROSITE" id="PS50045"/>
    </source>
</evidence>
<dbReference type="Pfam" id="PF00072">
    <property type="entry name" value="Response_reg"/>
    <property type="match status" value="1"/>
</dbReference>
<dbReference type="InterPro" id="IPR027417">
    <property type="entry name" value="P-loop_NTPase"/>
</dbReference>
<dbReference type="PROSITE" id="PS50110">
    <property type="entry name" value="RESPONSE_REGULATORY"/>
    <property type="match status" value="1"/>
</dbReference>
<reference evidence="10" key="2">
    <citation type="journal article" date="2020" name="Antonie Van Leeuwenhoek">
        <title>Labilibaculum antarcticum sp. nov., a novel facultative anaerobic, psychrotorelant bacterium isolated from marine sediment of Antarctica.</title>
        <authorList>
            <person name="Watanabe M."/>
            <person name="Kojima H."/>
            <person name="Fukui M."/>
        </authorList>
    </citation>
    <scope>NUCLEOTIDE SEQUENCE [LARGE SCALE GENOMIC DNA]</scope>
    <source>
        <strain evidence="10">SPP2</strain>
    </source>
</reference>
<dbReference type="SUPFAM" id="SSF46689">
    <property type="entry name" value="Homeodomain-like"/>
    <property type="match status" value="1"/>
</dbReference>
<dbReference type="PROSITE" id="PS50045">
    <property type="entry name" value="SIGMA54_INTERACT_4"/>
    <property type="match status" value="1"/>
</dbReference>
<organism evidence="9 10">
    <name type="scientific">Labilibaculum antarcticum</name>
    <dbReference type="NCBI Taxonomy" id="1717717"/>
    <lineage>
        <taxon>Bacteria</taxon>
        <taxon>Pseudomonadati</taxon>
        <taxon>Bacteroidota</taxon>
        <taxon>Bacteroidia</taxon>
        <taxon>Marinilabiliales</taxon>
        <taxon>Marinifilaceae</taxon>
        <taxon>Labilibaculum</taxon>
    </lineage>
</organism>
<evidence type="ECO:0000256" key="5">
    <source>
        <dbReference type="ARBA" id="ARBA00023163"/>
    </source>
</evidence>
<dbReference type="InterPro" id="IPR002078">
    <property type="entry name" value="Sigma_54_int"/>
</dbReference>
<feature type="domain" description="Sigma-54 factor interaction" evidence="7">
    <location>
        <begin position="157"/>
        <end position="386"/>
    </location>
</feature>
<evidence type="ECO:0000256" key="6">
    <source>
        <dbReference type="PROSITE-ProRule" id="PRU00169"/>
    </source>
</evidence>
<keyword evidence="2" id="KW-0067">ATP-binding</keyword>
<keyword evidence="3" id="KW-0805">Transcription regulation</keyword>
<dbReference type="Gene3D" id="3.40.50.300">
    <property type="entry name" value="P-loop containing nucleotide triphosphate hydrolases"/>
    <property type="match status" value="1"/>
</dbReference>
<dbReference type="Gene3D" id="1.10.8.60">
    <property type="match status" value="1"/>
</dbReference>
<dbReference type="Gene3D" id="1.10.10.60">
    <property type="entry name" value="Homeodomain-like"/>
    <property type="match status" value="1"/>
</dbReference>
<proteinExistence type="predicted"/>
<keyword evidence="6" id="KW-0597">Phosphoprotein</keyword>
<dbReference type="RefSeq" id="WP_096428282.1">
    <property type="nucleotide sequence ID" value="NZ_AP018042.1"/>
</dbReference>
<sequence>MANQKNGKILAIDDNEDILFSLKLLLKQHVELINTESDPELIPKLMKQDHYDVILLDMNFTKDAISGQEGYHWLNKILEIDPQAVVLFITAYGDIEKSVKAIKAGATDFILKPWQNEKLLATISSAIKLRRSKDEVSELKTKQKELNAVLDQPFNDFIGTSPEMQQVFSTITKVAVTDANVLILGENGTGKELVARALHRNSPRKDEVFISVDLGSINENLFESELFGHVKGAFTDARADRPGRFEIASGGTLFLDEIGNLSLPMQAKLLTVLERREVIRVGSNKTIPIDIRLICATNMQLKQMASEDRYRQDLLYRINTVEISLPALRERYEDIPLLANHFLDIYSKKYKKAINPLSKACLNKLYDYSWPGNVRELQHLMERAIIMADDRNLDPSDFQVSVERNGQEDVEFDSYNLEEVEKNIIQKVLKTNKGNISKAAGELGLTRTSLYRRLEKYGL</sequence>
<dbReference type="GO" id="GO:0005524">
    <property type="term" value="F:ATP binding"/>
    <property type="evidence" value="ECO:0007669"/>
    <property type="project" value="UniProtKB-KW"/>
</dbReference>
<dbReference type="InterPro" id="IPR001789">
    <property type="entry name" value="Sig_transdc_resp-reg_receiver"/>
</dbReference>
<dbReference type="OrthoDB" id="9810703at2"/>
<evidence type="ECO:0000256" key="4">
    <source>
        <dbReference type="ARBA" id="ARBA00023125"/>
    </source>
</evidence>
<protein>
    <submittedName>
        <fullName evidence="9">Sigma-54-dependent Fis family transcriptional regulator</fullName>
    </submittedName>
</protein>
<dbReference type="EMBL" id="AP018042">
    <property type="protein sequence ID" value="BAX79370.1"/>
    <property type="molecule type" value="Genomic_DNA"/>
</dbReference>
<dbReference type="FunFam" id="3.40.50.300:FF:000006">
    <property type="entry name" value="DNA-binding transcriptional regulator NtrC"/>
    <property type="match status" value="1"/>
</dbReference>
<keyword evidence="4" id="KW-0238">DNA-binding</keyword>
<dbReference type="GO" id="GO:0000160">
    <property type="term" value="P:phosphorelay signal transduction system"/>
    <property type="evidence" value="ECO:0007669"/>
    <property type="project" value="InterPro"/>
</dbReference>
<dbReference type="SUPFAM" id="SSF52172">
    <property type="entry name" value="CheY-like"/>
    <property type="match status" value="1"/>
</dbReference>
<dbReference type="Pfam" id="PF02954">
    <property type="entry name" value="HTH_8"/>
    <property type="match status" value="1"/>
</dbReference>
<dbReference type="KEGG" id="mbas:ALGA_0983"/>
<dbReference type="InterPro" id="IPR009057">
    <property type="entry name" value="Homeodomain-like_sf"/>
</dbReference>
<dbReference type="Pfam" id="PF25601">
    <property type="entry name" value="AAA_lid_14"/>
    <property type="match status" value="1"/>
</dbReference>
<gene>
    <name evidence="9" type="ORF">ALGA_0983</name>
</gene>
<evidence type="ECO:0000256" key="3">
    <source>
        <dbReference type="ARBA" id="ARBA00023015"/>
    </source>
</evidence>